<protein>
    <submittedName>
        <fullName evidence="3">Uncharacterized protein</fullName>
    </submittedName>
</protein>
<dbReference type="GO" id="GO:0016740">
    <property type="term" value="F:transferase activity"/>
    <property type="evidence" value="ECO:0007669"/>
    <property type="project" value="UniProtKB-KW"/>
</dbReference>
<dbReference type="Gramene" id="KFK38055">
    <property type="protein sequence ID" value="KFK38055"/>
    <property type="gene ID" value="AALP_AA3G064400"/>
</dbReference>
<dbReference type="OrthoDB" id="1483986at2759"/>
<sequence length="483" mass="53464">MNHQVSFPQSTTSGLLFKVHRQQPELVTPAKPTPRELKPLSDLDDQQGLRFQIPFIFFYRPNVTSNHDPVQVIKKALAETLVYYYPFAGRLREGPNRKLAVDCTGEGALFIEADADVAFAELEEADALLPPFPCLEELLFDVAGSNDLLNTPLLLVQVTRLKCGGFIFALRVNHTMTDGAAGEFSAIRRLLPSGLDNTTFEALTSFLWRCRTVALNPDPETEMRMTCIINSRGKFSKSPLPQGYYGNVFVIPVAIATAKDLTEKPLEFALRLIQETMASVTEDYVRSVMALMATRGRPMFVTAGNYVVSDLRHFDLGKVDFGPWGKPVYCGTAKAGIAGFPGVSFYVPFKNKMGETGTVVAISLPVPAMERNQKEEEVGKKKKEEEEKIQLPSGVQGFGMGLHDMRSKKKDLLAQLQQPVASDDDAMVEDFLKQFEDLAGSKMQECGQPPNDIVQEMDPGFDFVNLGQVIPEMLEASPSCCIM</sequence>
<accession>A0A087H7F3</accession>
<dbReference type="InterPro" id="IPR050898">
    <property type="entry name" value="Plant_acyltransferase"/>
</dbReference>
<dbReference type="EMBL" id="CM002871">
    <property type="protein sequence ID" value="KFK38055.1"/>
    <property type="molecule type" value="Genomic_DNA"/>
</dbReference>
<dbReference type="Pfam" id="PF02458">
    <property type="entry name" value="Transferase"/>
    <property type="match status" value="2"/>
</dbReference>
<evidence type="ECO:0000256" key="2">
    <source>
        <dbReference type="ARBA" id="ARBA00022679"/>
    </source>
</evidence>
<dbReference type="InterPro" id="IPR023213">
    <property type="entry name" value="CAT-like_dom_sf"/>
</dbReference>
<gene>
    <name evidence="3" type="ordered locus">AALP_Aa3g064400</name>
</gene>
<name>A0A087H7F3_ARAAL</name>
<dbReference type="Gene3D" id="3.30.559.10">
    <property type="entry name" value="Chloramphenicol acetyltransferase-like domain"/>
    <property type="match status" value="2"/>
</dbReference>
<proteinExistence type="inferred from homology"/>
<evidence type="ECO:0000256" key="1">
    <source>
        <dbReference type="ARBA" id="ARBA00009861"/>
    </source>
</evidence>
<evidence type="ECO:0000313" key="3">
    <source>
        <dbReference type="EMBL" id="KFK38055.1"/>
    </source>
</evidence>
<dbReference type="Proteomes" id="UP000029120">
    <property type="component" value="Chromosome 3"/>
</dbReference>
<dbReference type="PANTHER" id="PTHR31147:SF66">
    <property type="entry name" value="OS05G0315700 PROTEIN"/>
    <property type="match status" value="1"/>
</dbReference>
<dbReference type="eggNOG" id="KOG3133">
    <property type="taxonomic scope" value="Eukaryota"/>
</dbReference>
<keyword evidence="4" id="KW-1185">Reference proteome</keyword>
<comment type="similarity">
    <text evidence="1">Belongs to the plant acyltransferase family.</text>
</comment>
<organism evidence="3 4">
    <name type="scientific">Arabis alpina</name>
    <name type="common">Alpine rock-cress</name>
    <dbReference type="NCBI Taxonomy" id="50452"/>
    <lineage>
        <taxon>Eukaryota</taxon>
        <taxon>Viridiplantae</taxon>
        <taxon>Streptophyta</taxon>
        <taxon>Embryophyta</taxon>
        <taxon>Tracheophyta</taxon>
        <taxon>Spermatophyta</taxon>
        <taxon>Magnoliopsida</taxon>
        <taxon>eudicotyledons</taxon>
        <taxon>Gunneridae</taxon>
        <taxon>Pentapetalae</taxon>
        <taxon>rosids</taxon>
        <taxon>malvids</taxon>
        <taxon>Brassicales</taxon>
        <taxon>Brassicaceae</taxon>
        <taxon>Arabideae</taxon>
        <taxon>Arabis</taxon>
    </lineage>
</organism>
<keyword evidence="2" id="KW-0808">Transferase</keyword>
<evidence type="ECO:0000313" key="4">
    <source>
        <dbReference type="Proteomes" id="UP000029120"/>
    </source>
</evidence>
<dbReference type="AlphaFoldDB" id="A0A087H7F3"/>
<dbReference type="OMA" id="ENVDYGW"/>
<reference evidence="4" key="1">
    <citation type="journal article" date="2015" name="Nat. Plants">
        <title>Genome expansion of Arabis alpina linked with retrotransposition and reduced symmetric DNA methylation.</title>
        <authorList>
            <person name="Willing E.M."/>
            <person name="Rawat V."/>
            <person name="Mandakova T."/>
            <person name="Maumus F."/>
            <person name="James G.V."/>
            <person name="Nordstroem K.J."/>
            <person name="Becker C."/>
            <person name="Warthmann N."/>
            <person name="Chica C."/>
            <person name="Szarzynska B."/>
            <person name="Zytnicki M."/>
            <person name="Albani M.C."/>
            <person name="Kiefer C."/>
            <person name="Bergonzi S."/>
            <person name="Castaings L."/>
            <person name="Mateos J.L."/>
            <person name="Berns M.C."/>
            <person name="Bujdoso N."/>
            <person name="Piofczyk T."/>
            <person name="de Lorenzo L."/>
            <person name="Barrero-Sicilia C."/>
            <person name="Mateos I."/>
            <person name="Piednoel M."/>
            <person name="Hagmann J."/>
            <person name="Chen-Min-Tao R."/>
            <person name="Iglesias-Fernandez R."/>
            <person name="Schuster S.C."/>
            <person name="Alonso-Blanco C."/>
            <person name="Roudier F."/>
            <person name="Carbonero P."/>
            <person name="Paz-Ares J."/>
            <person name="Davis S.J."/>
            <person name="Pecinka A."/>
            <person name="Quesneville H."/>
            <person name="Colot V."/>
            <person name="Lysak M.A."/>
            <person name="Weigel D."/>
            <person name="Coupland G."/>
            <person name="Schneeberger K."/>
        </authorList>
    </citation>
    <scope>NUCLEOTIDE SEQUENCE [LARGE SCALE GENOMIC DNA]</scope>
    <source>
        <strain evidence="4">cv. Pajares</strain>
    </source>
</reference>
<dbReference type="PANTHER" id="PTHR31147">
    <property type="entry name" value="ACYL TRANSFERASE 4"/>
    <property type="match status" value="1"/>
</dbReference>